<reference evidence="3" key="1">
    <citation type="submission" date="2018-04" db="EMBL/GenBank/DDBJ databases">
        <title>WGS assembly of Panicum hallii.</title>
        <authorList>
            <person name="Lovell J."/>
            <person name="Jenkins J."/>
            <person name="Lowry D."/>
            <person name="Mamidi S."/>
            <person name="Sreedasyam A."/>
            <person name="Weng X."/>
            <person name="Barry K."/>
            <person name="Bonette J."/>
            <person name="Campitelli B."/>
            <person name="Daum C."/>
            <person name="Gordon S."/>
            <person name="Gould B."/>
            <person name="Lipzen A."/>
            <person name="Macqueen A."/>
            <person name="Palacio-Mejia J."/>
            <person name="Plott C."/>
            <person name="Shakirov E."/>
            <person name="Shu S."/>
            <person name="Yoshinaga Y."/>
            <person name="Zane M."/>
            <person name="Rokhsar D."/>
            <person name="Grimwood J."/>
            <person name="Schmutz J."/>
            <person name="Juenger T."/>
        </authorList>
    </citation>
    <scope>NUCLEOTIDE SEQUENCE [LARGE SCALE GENOMIC DNA]</scope>
    <source>
        <strain evidence="3">FIL2</strain>
    </source>
</reference>
<accession>A0A2S3HY37</accession>
<dbReference type="AlphaFoldDB" id="A0A2S3HY37"/>
<evidence type="ECO:0000256" key="1">
    <source>
        <dbReference type="SAM" id="MobiDB-lite"/>
    </source>
</evidence>
<evidence type="ECO:0000313" key="3">
    <source>
        <dbReference type="EMBL" id="PAN32452.1"/>
    </source>
</evidence>
<dbReference type="Gramene" id="PAN32452">
    <property type="protein sequence ID" value="PAN32452"/>
    <property type="gene ID" value="PAHAL_5G488100"/>
</dbReference>
<feature type="chain" id="PRO_5015553735" evidence="2">
    <location>
        <begin position="35"/>
        <end position="86"/>
    </location>
</feature>
<feature type="compositionally biased region" description="Pro residues" evidence="1">
    <location>
        <begin position="65"/>
        <end position="86"/>
    </location>
</feature>
<feature type="signal peptide" evidence="2">
    <location>
        <begin position="1"/>
        <end position="34"/>
    </location>
</feature>
<evidence type="ECO:0000256" key="2">
    <source>
        <dbReference type="SAM" id="SignalP"/>
    </source>
</evidence>
<organism evidence="3">
    <name type="scientific">Panicum hallii</name>
    <dbReference type="NCBI Taxonomy" id="206008"/>
    <lineage>
        <taxon>Eukaryota</taxon>
        <taxon>Viridiplantae</taxon>
        <taxon>Streptophyta</taxon>
        <taxon>Embryophyta</taxon>
        <taxon>Tracheophyta</taxon>
        <taxon>Spermatophyta</taxon>
        <taxon>Magnoliopsida</taxon>
        <taxon>Liliopsida</taxon>
        <taxon>Poales</taxon>
        <taxon>Poaceae</taxon>
        <taxon>PACMAD clade</taxon>
        <taxon>Panicoideae</taxon>
        <taxon>Panicodae</taxon>
        <taxon>Paniceae</taxon>
        <taxon>Panicinae</taxon>
        <taxon>Panicum</taxon>
        <taxon>Panicum sect. Panicum</taxon>
    </lineage>
</organism>
<proteinExistence type="predicted"/>
<dbReference type="EMBL" id="CM008050">
    <property type="protein sequence ID" value="PAN32452.1"/>
    <property type="molecule type" value="Genomic_DNA"/>
</dbReference>
<protein>
    <submittedName>
        <fullName evidence="3">Uncharacterized protein</fullName>
    </submittedName>
</protein>
<gene>
    <name evidence="3" type="ORF">PAHAL_5G488100</name>
</gene>
<name>A0A2S3HY37_9POAL</name>
<feature type="region of interest" description="Disordered" evidence="1">
    <location>
        <begin position="30"/>
        <end position="86"/>
    </location>
</feature>
<keyword evidence="2" id="KW-0732">Signal</keyword>
<sequence length="86" mass="8906">MWVASAPRPSPHHLLICGCLLLVLLVSSPHSSEARTSPDEDLAASTLQHGGTRKLLGTDNQVITPPAPTSDPPVGPGLVVTPPPTM</sequence>
<dbReference type="Proteomes" id="UP000243499">
    <property type="component" value="Chromosome 5"/>
</dbReference>